<dbReference type="AlphaFoldDB" id="A0A0G3BH23"/>
<gene>
    <name evidence="1" type="ORF">AAW51_2058</name>
</gene>
<evidence type="ECO:0008006" key="3">
    <source>
        <dbReference type="Google" id="ProtNLM"/>
    </source>
</evidence>
<dbReference type="STRING" id="413882.AAW51_2058"/>
<dbReference type="EMBL" id="CP011371">
    <property type="protein sequence ID" value="AKJ28749.1"/>
    <property type="molecule type" value="Genomic_DNA"/>
</dbReference>
<accession>A0A0G3BH23</accession>
<evidence type="ECO:0000313" key="2">
    <source>
        <dbReference type="Proteomes" id="UP000035352"/>
    </source>
</evidence>
<dbReference type="OrthoDB" id="9807577at2"/>
<evidence type="ECO:0000313" key="1">
    <source>
        <dbReference type="EMBL" id="AKJ28749.1"/>
    </source>
</evidence>
<dbReference type="KEGG" id="pbh:AAW51_2058"/>
<dbReference type="Proteomes" id="UP000035352">
    <property type="component" value="Chromosome"/>
</dbReference>
<reference evidence="1 2" key="1">
    <citation type="submission" date="2015-05" db="EMBL/GenBank/DDBJ databases">
        <authorList>
            <person name="Tang B."/>
            <person name="Yu Y."/>
        </authorList>
    </citation>
    <scope>NUCLEOTIDE SEQUENCE [LARGE SCALE GENOMIC DNA]</scope>
    <source>
        <strain evidence="1 2">DSM 7029</strain>
    </source>
</reference>
<dbReference type="InterPro" id="IPR012441">
    <property type="entry name" value="DUF1643"/>
</dbReference>
<keyword evidence="2" id="KW-1185">Reference proteome</keyword>
<sequence>MANIQRTAMLSDCSRYRYRLGRRWGDGQPLAFVMLNPSTADGTEDDPTIRKCIGFATRLGYNAIEVVNLFAFRATDPCDLRAAGYPVGPDNNGHIESACRWAPMVICAWGANAKGLQRPVDVLRMLAAWGCEPMALRVAAGGIPAHPLMLPYSCSPVPF</sequence>
<dbReference type="PATRIC" id="fig|413882.6.peg.2162"/>
<dbReference type="Pfam" id="PF07799">
    <property type="entry name" value="DUF1643"/>
    <property type="match status" value="1"/>
</dbReference>
<organism evidence="1 2">
    <name type="scientific">Caldimonas brevitalea</name>
    <dbReference type="NCBI Taxonomy" id="413882"/>
    <lineage>
        <taxon>Bacteria</taxon>
        <taxon>Pseudomonadati</taxon>
        <taxon>Pseudomonadota</taxon>
        <taxon>Betaproteobacteria</taxon>
        <taxon>Burkholderiales</taxon>
        <taxon>Sphaerotilaceae</taxon>
        <taxon>Caldimonas</taxon>
    </lineage>
</organism>
<protein>
    <recommendedName>
        <fullName evidence="3">DUF1643 domain-containing protein</fullName>
    </recommendedName>
</protein>
<dbReference type="RefSeq" id="WP_047194546.1">
    <property type="nucleotide sequence ID" value="NZ_CP011371.1"/>
</dbReference>
<proteinExistence type="predicted"/>
<name>A0A0G3BH23_9BURK</name>